<feature type="transmembrane region" description="Helical" evidence="10">
    <location>
        <begin position="32"/>
        <end position="56"/>
    </location>
</feature>
<dbReference type="GO" id="GO:0007204">
    <property type="term" value="P:positive regulation of cytosolic calcium ion concentration"/>
    <property type="evidence" value="ECO:0007669"/>
    <property type="project" value="TreeGrafter"/>
</dbReference>
<dbReference type="InterPro" id="IPR000826">
    <property type="entry name" value="Formyl_rcpt-rel"/>
</dbReference>
<dbReference type="Pfam" id="PF00001">
    <property type="entry name" value="7tm_1"/>
    <property type="match status" value="1"/>
</dbReference>
<sequence length="400" mass="44322">MSEGGNVSQGLLCPILERMVNQSLNDMLQVNVAVVCVHGIVSALGILENALVLWVVGFRVRRTVASVWVLNLALSDLLATLTLPLFTSYLHSAHSWELGEPLCVAESAVFFLNMFLSSFLLAAISLDRCLLVTRPVWSQNHRSVRMAWKVCGMGWLWAAANTLPYLPFRVVTSRKDRRKLCYHNFGLYSDPARLAWNCRLRQDVTALSKFLLAFVGPLTVIASSYVCLNWGLRLRRRSHGVRDGGRMSSCSLAPSSPLSHSFVKMMAAIISAFALCWAPYHALCLLEMASHEWPYGSKLVEAGLPLATTAAFLNAILNPVLYAFSCPHFCVRIRQSLGAVLEGLLEEGELGNGCSHRRTRLRRDTPASIPQHSVFLSQSSSSFSYQVQYRAAECQEGEAL</sequence>
<dbReference type="PRINTS" id="PR00237">
    <property type="entry name" value="GPCRRHODOPSN"/>
</dbReference>
<evidence type="ECO:0000256" key="1">
    <source>
        <dbReference type="ARBA" id="ARBA00004141"/>
    </source>
</evidence>
<name>A0A8C9V0S7_SCLFO</name>
<gene>
    <name evidence="12" type="primary">PTGDR2</name>
</gene>
<comment type="subcellular location">
    <subcellularLocation>
        <location evidence="1">Membrane</location>
        <topology evidence="1">Multi-pass membrane protein</topology>
    </subcellularLocation>
</comment>
<feature type="transmembrane region" description="Helical" evidence="10">
    <location>
        <begin position="302"/>
        <end position="324"/>
    </location>
</feature>
<proteinExistence type="inferred from homology"/>
<evidence type="ECO:0000256" key="10">
    <source>
        <dbReference type="SAM" id="Phobius"/>
    </source>
</evidence>
<dbReference type="GO" id="GO:0005886">
    <property type="term" value="C:plasma membrane"/>
    <property type="evidence" value="ECO:0007669"/>
    <property type="project" value="TreeGrafter"/>
</dbReference>
<comment type="similarity">
    <text evidence="8">Belongs to the chemokine-like receptor (CMKLR) family.</text>
</comment>
<reference evidence="12" key="2">
    <citation type="submission" date="2025-08" db="UniProtKB">
        <authorList>
            <consortium name="Ensembl"/>
        </authorList>
    </citation>
    <scope>IDENTIFICATION</scope>
</reference>
<dbReference type="InterPro" id="IPR000276">
    <property type="entry name" value="GPCR_Rhodpsn"/>
</dbReference>
<dbReference type="GO" id="GO:0004875">
    <property type="term" value="F:complement receptor activity"/>
    <property type="evidence" value="ECO:0007669"/>
    <property type="project" value="TreeGrafter"/>
</dbReference>
<feature type="transmembrane region" description="Helical" evidence="10">
    <location>
        <begin position="107"/>
        <end position="126"/>
    </location>
</feature>
<evidence type="ECO:0000256" key="4">
    <source>
        <dbReference type="ARBA" id="ARBA00023040"/>
    </source>
</evidence>
<dbReference type="PANTHER" id="PTHR24225:SF50">
    <property type="entry name" value="PROSTAGLANDIN D2 RECEPTOR 2-LIKE"/>
    <property type="match status" value="1"/>
</dbReference>
<evidence type="ECO:0000256" key="7">
    <source>
        <dbReference type="ARBA" id="ARBA00023224"/>
    </source>
</evidence>
<feature type="transmembrane region" description="Helical" evidence="10">
    <location>
        <begin position="262"/>
        <end position="282"/>
    </location>
</feature>
<dbReference type="GO" id="GO:0006954">
    <property type="term" value="P:inflammatory response"/>
    <property type="evidence" value="ECO:0007669"/>
    <property type="project" value="TreeGrafter"/>
</dbReference>
<evidence type="ECO:0000256" key="3">
    <source>
        <dbReference type="ARBA" id="ARBA00022989"/>
    </source>
</evidence>
<keyword evidence="3 10" id="KW-1133">Transmembrane helix</keyword>
<dbReference type="PROSITE" id="PS50262">
    <property type="entry name" value="G_PROTEIN_RECEP_F1_2"/>
    <property type="match status" value="1"/>
</dbReference>
<dbReference type="Ensembl" id="ENSSFOT00015010317.2">
    <property type="protein sequence ID" value="ENSSFOP00015010177.1"/>
    <property type="gene ID" value="ENSSFOG00015006621.2"/>
</dbReference>
<keyword evidence="5 10" id="KW-0472">Membrane</keyword>
<dbReference type="OrthoDB" id="10008828at2759"/>
<feature type="transmembrane region" description="Helical" evidence="10">
    <location>
        <begin position="147"/>
        <end position="166"/>
    </location>
</feature>
<dbReference type="SUPFAM" id="SSF81321">
    <property type="entry name" value="Family A G protein-coupled receptor-like"/>
    <property type="match status" value="1"/>
</dbReference>
<evidence type="ECO:0000256" key="2">
    <source>
        <dbReference type="ARBA" id="ARBA00022692"/>
    </source>
</evidence>
<dbReference type="AlphaFoldDB" id="A0A8C9V0S7"/>
<dbReference type="InterPro" id="IPR017452">
    <property type="entry name" value="GPCR_Rhodpsn_7TM"/>
</dbReference>
<keyword evidence="4 9" id="KW-0297">G-protein coupled receptor</keyword>
<keyword evidence="6 9" id="KW-0675">Receptor</keyword>
<dbReference type="Proteomes" id="UP000694397">
    <property type="component" value="Chromosome 16"/>
</dbReference>
<feature type="domain" description="G-protein coupled receptors family 1 profile" evidence="11">
    <location>
        <begin position="48"/>
        <end position="322"/>
    </location>
</feature>
<keyword evidence="13" id="KW-1185">Reference proteome</keyword>
<comment type="similarity">
    <text evidence="9">Belongs to the G-protein coupled receptor 1 family.</text>
</comment>
<feature type="transmembrane region" description="Helical" evidence="10">
    <location>
        <begin position="210"/>
        <end position="232"/>
    </location>
</feature>
<evidence type="ECO:0000313" key="13">
    <source>
        <dbReference type="Proteomes" id="UP000694397"/>
    </source>
</evidence>
<dbReference type="GO" id="GO:0004930">
    <property type="term" value="F:G protein-coupled receptor activity"/>
    <property type="evidence" value="ECO:0007669"/>
    <property type="project" value="UniProtKB-KW"/>
</dbReference>
<protein>
    <submittedName>
        <fullName evidence="12">Prostaglandin D2 receptor 2</fullName>
    </submittedName>
</protein>
<keyword evidence="7 9" id="KW-0807">Transducer</keyword>
<evidence type="ECO:0000313" key="12">
    <source>
        <dbReference type="Ensembl" id="ENSSFOP00015010177.1"/>
    </source>
</evidence>
<organism evidence="12 13">
    <name type="scientific">Scleropages formosus</name>
    <name type="common">Asian bonytongue</name>
    <name type="synonym">Osteoglossum formosum</name>
    <dbReference type="NCBI Taxonomy" id="113540"/>
    <lineage>
        <taxon>Eukaryota</taxon>
        <taxon>Metazoa</taxon>
        <taxon>Chordata</taxon>
        <taxon>Craniata</taxon>
        <taxon>Vertebrata</taxon>
        <taxon>Euteleostomi</taxon>
        <taxon>Actinopterygii</taxon>
        <taxon>Neopterygii</taxon>
        <taxon>Teleostei</taxon>
        <taxon>Osteoglossocephala</taxon>
        <taxon>Osteoglossomorpha</taxon>
        <taxon>Osteoglossiformes</taxon>
        <taxon>Osteoglossidae</taxon>
        <taxon>Scleropages</taxon>
    </lineage>
</organism>
<reference evidence="12 13" key="1">
    <citation type="submission" date="2019-04" db="EMBL/GenBank/DDBJ databases">
        <authorList>
            <consortium name="Wellcome Sanger Institute Data Sharing"/>
        </authorList>
    </citation>
    <scope>NUCLEOTIDE SEQUENCE [LARGE SCALE GENOMIC DNA]</scope>
</reference>
<dbReference type="PANTHER" id="PTHR24225">
    <property type="entry name" value="CHEMOTACTIC RECEPTOR"/>
    <property type="match status" value="1"/>
</dbReference>
<dbReference type="GO" id="GO:0007200">
    <property type="term" value="P:phospholipase C-activating G protein-coupled receptor signaling pathway"/>
    <property type="evidence" value="ECO:0007669"/>
    <property type="project" value="TreeGrafter"/>
</dbReference>
<dbReference type="KEGG" id="sfm:108925882"/>
<evidence type="ECO:0000256" key="9">
    <source>
        <dbReference type="RuleBase" id="RU000688"/>
    </source>
</evidence>
<evidence type="ECO:0000256" key="5">
    <source>
        <dbReference type="ARBA" id="ARBA00023136"/>
    </source>
</evidence>
<dbReference type="PROSITE" id="PS00237">
    <property type="entry name" value="G_PROTEIN_RECEP_F1_1"/>
    <property type="match status" value="1"/>
</dbReference>
<accession>A0A8C9V0S7</accession>
<dbReference type="Gene3D" id="1.20.1070.10">
    <property type="entry name" value="Rhodopsin 7-helix transmembrane proteins"/>
    <property type="match status" value="1"/>
</dbReference>
<reference evidence="12" key="3">
    <citation type="submission" date="2025-09" db="UniProtKB">
        <authorList>
            <consortium name="Ensembl"/>
        </authorList>
    </citation>
    <scope>IDENTIFICATION</scope>
</reference>
<dbReference type="GeneTree" id="ENSGT00940000162009"/>
<keyword evidence="2 9" id="KW-0812">Transmembrane</keyword>
<evidence type="ECO:0000256" key="6">
    <source>
        <dbReference type="ARBA" id="ARBA00023170"/>
    </source>
</evidence>
<dbReference type="PRINTS" id="PR00526">
    <property type="entry name" value="FMETLEUPHER"/>
</dbReference>
<feature type="transmembrane region" description="Helical" evidence="10">
    <location>
        <begin position="68"/>
        <end position="87"/>
    </location>
</feature>
<evidence type="ECO:0000259" key="11">
    <source>
        <dbReference type="PROSITE" id="PS50262"/>
    </source>
</evidence>
<evidence type="ECO:0000256" key="8">
    <source>
        <dbReference type="ARBA" id="ARBA00025736"/>
    </source>
</evidence>